<dbReference type="SUPFAM" id="SSF50969">
    <property type="entry name" value="YVTN repeat-like/Quinoprotein amine dehydrogenase"/>
    <property type="match status" value="1"/>
</dbReference>
<sequence>MGNIEIPWVGGAYTARSRNLNAQVCQNFYVETDQTGAKNIIALVGCPGMKLWTTPGVAREVRNFHLFQSNLYAVVGNTVYKITTGKVATSLGTIGTSTGWVDITDDGVYLCVFDSTGGWTSLNGAALVAISDADFPSVSGATYQDGYHIVSRAGTDQFFICDQDDPTSWDATEYATAEGAGDVLVSPVSSERQLWLIGTETTEIFYNSGATFPFERNPGGFLNIGCNAKRSIATIGNELLFLDHHNRIVRKQGLQLGSASTYQIDYLISTMSKTDDAVGFCYAQEGHIFYELSFPTDSKTICYDLTTGFWHTRASGAADLRSRANCGIRFDNKVLVGDYENGNIYEYDLGTYTDNGEVKRAIRSAQAIMNNRKVTFFNAFELEMETGVGDTTTDDPQIALQISKDGGHTWSTERWKSMGQAGEYTKRVRWNRLGKGREFAPKIIISDPVKRNISKAYLDGTVTND</sequence>
<evidence type="ECO:0000313" key="1">
    <source>
        <dbReference type="EMBL" id="QJA59187.1"/>
    </source>
</evidence>
<gene>
    <name evidence="1" type="ORF">MM415B01331_0017</name>
</gene>
<dbReference type="AlphaFoldDB" id="A0A6M3IPY6"/>
<proteinExistence type="predicted"/>
<name>A0A6M3IPY6_9ZZZZ</name>
<dbReference type="InterPro" id="IPR011044">
    <property type="entry name" value="Quino_amine_DH_bsu"/>
</dbReference>
<dbReference type="EMBL" id="MT141358">
    <property type="protein sequence ID" value="QJA59187.1"/>
    <property type="molecule type" value="Genomic_DNA"/>
</dbReference>
<organism evidence="1">
    <name type="scientific">viral metagenome</name>
    <dbReference type="NCBI Taxonomy" id="1070528"/>
    <lineage>
        <taxon>unclassified sequences</taxon>
        <taxon>metagenomes</taxon>
        <taxon>organismal metagenomes</taxon>
    </lineage>
</organism>
<protein>
    <submittedName>
        <fullName evidence="1">Putative DNA stabilization protein</fullName>
    </submittedName>
</protein>
<accession>A0A6M3IPY6</accession>
<reference evidence="1" key="1">
    <citation type="submission" date="2020-03" db="EMBL/GenBank/DDBJ databases">
        <title>The deep terrestrial virosphere.</title>
        <authorList>
            <person name="Holmfeldt K."/>
            <person name="Nilsson E."/>
            <person name="Simone D."/>
            <person name="Lopez-Fernandez M."/>
            <person name="Wu X."/>
            <person name="de Brujin I."/>
            <person name="Lundin D."/>
            <person name="Andersson A."/>
            <person name="Bertilsson S."/>
            <person name="Dopson M."/>
        </authorList>
    </citation>
    <scope>NUCLEOTIDE SEQUENCE</scope>
    <source>
        <strain evidence="1">MM415B01331</strain>
    </source>
</reference>